<dbReference type="Gene3D" id="4.10.520.10">
    <property type="entry name" value="IHF-like DNA-binding proteins"/>
    <property type="match status" value="1"/>
</dbReference>
<dbReference type="InterPro" id="IPR010992">
    <property type="entry name" value="IHF-like_DNA-bd_dom_sf"/>
</dbReference>
<dbReference type="Pfam" id="PF00216">
    <property type="entry name" value="Bac_DNA_binding"/>
    <property type="match status" value="1"/>
</dbReference>
<dbReference type="PANTHER" id="PTHR33175">
    <property type="entry name" value="DNA-BINDING PROTEIN HU"/>
    <property type="match status" value="1"/>
</dbReference>
<evidence type="ECO:0000256" key="1">
    <source>
        <dbReference type="ARBA" id="ARBA00023125"/>
    </source>
</evidence>
<sequence>MGESSPGLQEWRLWPRQLTHLSDRSSQMNKSDLVDALASATGMTKADASRCVDALFGPSSGIISSALRGDRKVQITGFGTFEAKHRKARMGRNPRTGQSIYIAATKTPGFRAGKGLKDSVKGS</sequence>
<dbReference type="AlphaFoldDB" id="A0A381PMM6"/>
<protein>
    <recommendedName>
        <fullName evidence="3">DNA-binding protein HU</fullName>
    </recommendedName>
</protein>
<dbReference type="PRINTS" id="PR01727">
    <property type="entry name" value="DNABINDINGHU"/>
</dbReference>
<evidence type="ECO:0008006" key="3">
    <source>
        <dbReference type="Google" id="ProtNLM"/>
    </source>
</evidence>
<dbReference type="CDD" id="cd13831">
    <property type="entry name" value="HU"/>
    <property type="match status" value="1"/>
</dbReference>
<dbReference type="SMART" id="SM00411">
    <property type="entry name" value="BHL"/>
    <property type="match status" value="1"/>
</dbReference>
<reference evidence="2" key="1">
    <citation type="submission" date="2018-05" db="EMBL/GenBank/DDBJ databases">
        <authorList>
            <person name="Lanie J.A."/>
            <person name="Ng W.-L."/>
            <person name="Kazmierczak K.M."/>
            <person name="Andrzejewski T.M."/>
            <person name="Davidsen T.M."/>
            <person name="Wayne K.J."/>
            <person name="Tettelin H."/>
            <person name="Glass J.I."/>
            <person name="Rusch D."/>
            <person name="Podicherti R."/>
            <person name="Tsui H.-C.T."/>
            <person name="Winkler M.E."/>
        </authorList>
    </citation>
    <scope>NUCLEOTIDE SEQUENCE</scope>
</reference>
<dbReference type="GO" id="GO:0003677">
    <property type="term" value="F:DNA binding"/>
    <property type="evidence" value="ECO:0007669"/>
    <property type="project" value="UniProtKB-KW"/>
</dbReference>
<dbReference type="SUPFAM" id="SSF47729">
    <property type="entry name" value="IHF-like DNA-binding proteins"/>
    <property type="match status" value="1"/>
</dbReference>
<gene>
    <name evidence="2" type="ORF">METZ01_LOCUS21054</name>
</gene>
<dbReference type="GO" id="GO:0030527">
    <property type="term" value="F:structural constituent of chromatin"/>
    <property type="evidence" value="ECO:0007669"/>
    <property type="project" value="InterPro"/>
</dbReference>
<keyword evidence="1" id="KW-0238">DNA-binding</keyword>
<dbReference type="InterPro" id="IPR000119">
    <property type="entry name" value="Hist_DNA-bd"/>
</dbReference>
<proteinExistence type="predicted"/>
<accession>A0A381PMM6</accession>
<dbReference type="InterPro" id="IPR020816">
    <property type="entry name" value="Histone-like_DNA-bd_CS"/>
</dbReference>
<name>A0A381PMM6_9ZZZZ</name>
<dbReference type="EMBL" id="UINC01001033">
    <property type="protein sequence ID" value="SUZ68200.1"/>
    <property type="molecule type" value="Genomic_DNA"/>
</dbReference>
<evidence type="ECO:0000313" key="2">
    <source>
        <dbReference type="EMBL" id="SUZ68200.1"/>
    </source>
</evidence>
<dbReference type="PROSITE" id="PS00045">
    <property type="entry name" value="HISTONE_LIKE"/>
    <property type="match status" value="1"/>
</dbReference>
<organism evidence="2">
    <name type="scientific">marine metagenome</name>
    <dbReference type="NCBI Taxonomy" id="408172"/>
    <lineage>
        <taxon>unclassified sequences</taxon>
        <taxon>metagenomes</taxon>
        <taxon>ecological metagenomes</taxon>
    </lineage>
</organism>
<dbReference type="PANTHER" id="PTHR33175:SF3">
    <property type="entry name" value="DNA-BINDING PROTEIN HU-BETA"/>
    <property type="match status" value="1"/>
</dbReference>